<comment type="caution">
    <text evidence="1">The sequence shown here is derived from an EMBL/GenBank/DDBJ whole genome shotgun (WGS) entry which is preliminary data.</text>
</comment>
<dbReference type="Gene3D" id="3.40.50.1000">
    <property type="entry name" value="HAD superfamily/HAD-like"/>
    <property type="match status" value="1"/>
</dbReference>
<dbReference type="RefSeq" id="WP_224192043.1">
    <property type="nucleotide sequence ID" value="NZ_JAIRAU010000015.1"/>
</dbReference>
<accession>A0ABS7TPV8</accession>
<dbReference type="InterPro" id="IPR023214">
    <property type="entry name" value="HAD_sf"/>
</dbReference>
<keyword evidence="2" id="KW-1185">Reference proteome</keyword>
<name>A0ABS7TPV8_9BACT</name>
<dbReference type="SUPFAM" id="SSF56784">
    <property type="entry name" value="HAD-like"/>
    <property type="match status" value="1"/>
</dbReference>
<organism evidence="1 2">
    <name type="scientific">Nannocystis pusilla</name>
    <dbReference type="NCBI Taxonomy" id="889268"/>
    <lineage>
        <taxon>Bacteria</taxon>
        <taxon>Pseudomonadati</taxon>
        <taxon>Myxococcota</taxon>
        <taxon>Polyangia</taxon>
        <taxon>Nannocystales</taxon>
        <taxon>Nannocystaceae</taxon>
        <taxon>Nannocystis</taxon>
    </lineage>
</organism>
<dbReference type="EMBL" id="JAIRAU010000015">
    <property type="protein sequence ID" value="MBZ5710272.1"/>
    <property type="molecule type" value="Genomic_DNA"/>
</dbReference>
<evidence type="ECO:0000313" key="2">
    <source>
        <dbReference type="Proteomes" id="UP001139031"/>
    </source>
</evidence>
<sequence>MIDDQAFKNMSEHPTQSADLPLVAFDLIGVLAEPSWREIHGAPDRERWHRLRIGAIDEDAFWDRDAAAAYRACLRLRTDRLALVSRVRARGHRIALATNFASAWLAVVRERLGDAGLVDHWVCSGELGVAKPDPRFWAHLRGLASAVVVVDDQRDNIEAARVAGLTGVWALPGGDLEARLLAALAPGAAGPADRRLAR</sequence>
<evidence type="ECO:0000313" key="1">
    <source>
        <dbReference type="EMBL" id="MBZ5710272.1"/>
    </source>
</evidence>
<dbReference type="PANTHER" id="PTHR43611">
    <property type="entry name" value="ALPHA-D-GLUCOSE 1-PHOSPHATE PHOSPHATASE"/>
    <property type="match status" value="1"/>
</dbReference>
<gene>
    <name evidence="1" type="ORF">K7C98_13490</name>
</gene>
<reference evidence="1" key="1">
    <citation type="submission" date="2021-08" db="EMBL/GenBank/DDBJ databases">
        <authorList>
            <person name="Stevens D.C."/>
        </authorList>
    </citation>
    <scope>NUCLEOTIDE SEQUENCE</scope>
    <source>
        <strain evidence="1">DSM 53165</strain>
    </source>
</reference>
<dbReference type="PANTHER" id="PTHR43611:SF3">
    <property type="entry name" value="FLAVIN MONONUCLEOTIDE HYDROLASE 1, CHLOROPLATIC"/>
    <property type="match status" value="1"/>
</dbReference>
<proteinExistence type="predicted"/>
<dbReference type="InterPro" id="IPR036412">
    <property type="entry name" value="HAD-like_sf"/>
</dbReference>
<dbReference type="Pfam" id="PF00702">
    <property type="entry name" value="Hydrolase"/>
    <property type="match status" value="1"/>
</dbReference>
<dbReference type="Proteomes" id="UP001139031">
    <property type="component" value="Unassembled WGS sequence"/>
</dbReference>
<protein>
    <recommendedName>
        <fullName evidence="3">Haloacid dehalogenase</fullName>
    </recommendedName>
</protein>
<evidence type="ECO:0008006" key="3">
    <source>
        <dbReference type="Google" id="ProtNLM"/>
    </source>
</evidence>